<reference evidence="3" key="1">
    <citation type="submission" date="2013-05" db="EMBL/GenBank/DDBJ databases">
        <title>The Genome sequence of Mucor circinelloides f. circinelloides 1006PhL.</title>
        <authorList>
            <consortium name="The Broad Institute Genomics Platform"/>
            <person name="Cuomo C."/>
            <person name="Earl A."/>
            <person name="Findley K."/>
            <person name="Lee S.C."/>
            <person name="Walker B."/>
            <person name="Young S."/>
            <person name="Zeng Q."/>
            <person name="Gargeya S."/>
            <person name="Fitzgerald M."/>
            <person name="Haas B."/>
            <person name="Abouelleil A."/>
            <person name="Allen A.W."/>
            <person name="Alvarado L."/>
            <person name="Arachchi H.M."/>
            <person name="Berlin A.M."/>
            <person name="Chapman S.B."/>
            <person name="Gainer-Dewar J."/>
            <person name="Goldberg J."/>
            <person name="Griggs A."/>
            <person name="Gujja S."/>
            <person name="Hansen M."/>
            <person name="Howarth C."/>
            <person name="Imamovic A."/>
            <person name="Ireland A."/>
            <person name="Larimer J."/>
            <person name="McCowan C."/>
            <person name="Murphy C."/>
            <person name="Pearson M."/>
            <person name="Poon T.W."/>
            <person name="Priest M."/>
            <person name="Roberts A."/>
            <person name="Saif S."/>
            <person name="Shea T."/>
            <person name="Sisk P."/>
            <person name="Sykes S."/>
            <person name="Wortman J."/>
            <person name="Nusbaum C."/>
            <person name="Birren B."/>
        </authorList>
    </citation>
    <scope>NUCLEOTIDE SEQUENCE [LARGE SCALE GENOMIC DNA]</scope>
    <source>
        <strain evidence="3">1006PhL</strain>
    </source>
</reference>
<evidence type="ECO:0000313" key="3">
    <source>
        <dbReference type="Proteomes" id="UP000014254"/>
    </source>
</evidence>
<feature type="non-terminal residue" evidence="2">
    <location>
        <position position="1"/>
    </location>
</feature>
<feature type="region of interest" description="Disordered" evidence="1">
    <location>
        <begin position="88"/>
        <end position="111"/>
    </location>
</feature>
<dbReference type="VEuPathDB" id="FungiDB:HMPREF1544_01887"/>
<evidence type="ECO:0000313" key="2">
    <source>
        <dbReference type="EMBL" id="EPB91182.1"/>
    </source>
</evidence>
<sequence>NSIYCSEDCFRRDALLHDPLYKIYIEQQKQQQEQQRYLSPKIIIDYNDIDDNSMSDYTQQTRRGSSSSMCSDDLAAMHMDVIPCTPPPSKTTPQLSTSISPASSHSDAVLRTPPLSYNNLPVYEKIAESDVLFNNTVPRTQTMNVI</sequence>
<dbReference type="AlphaFoldDB" id="S2JRN1"/>
<dbReference type="EMBL" id="KE123911">
    <property type="protein sequence ID" value="EPB91182.1"/>
    <property type="molecule type" value="Genomic_DNA"/>
</dbReference>
<dbReference type="InParanoid" id="S2JRN1"/>
<dbReference type="Proteomes" id="UP000014254">
    <property type="component" value="Unassembled WGS sequence"/>
</dbReference>
<dbReference type="OrthoDB" id="2380640at2759"/>
<name>S2JRN1_MUCC1</name>
<organism evidence="2 3">
    <name type="scientific">Mucor circinelloides f. circinelloides (strain 1006PhL)</name>
    <name type="common">Mucormycosis agent</name>
    <name type="synonym">Calyptromyces circinelloides</name>
    <dbReference type="NCBI Taxonomy" id="1220926"/>
    <lineage>
        <taxon>Eukaryota</taxon>
        <taxon>Fungi</taxon>
        <taxon>Fungi incertae sedis</taxon>
        <taxon>Mucoromycota</taxon>
        <taxon>Mucoromycotina</taxon>
        <taxon>Mucoromycetes</taxon>
        <taxon>Mucorales</taxon>
        <taxon>Mucorineae</taxon>
        <taxon>Mucoraceae</taxon>
        <taxon>Mucor</taxon>
    </lineage>
</organism>
<proteinExistence type="predicted"/>
<protein>
    <submittedName>
        <fullName evidence="2">Uncharacterized protein</fullName>
    </submittedName>
</protein>
<feature type="compositionally biased region" description="Polar residues" evidence="1">
    <location>
        <begin position="91"/>
        <end position="106"/>
    </location>
</feature>
<evidence type="ECO:0000256" key="1">
    <source>
        <dbReference type="SAM" id="MobiDB-lite"/>
    </source>
</evidence>
<keyword evidence="3" id="KW-1185">Reference proteome</keyword>
<dbReference type="OMA" id="YTQQTRR"/>
<gene>
    <name evidence="2" type="ORF">HMPREF1544_01887</name>
</gene>
<accession>S2JRN1</accession>